<organism evidence="1 2">
    <name type="scientific">Trichophyton equinum (strain ATCC MYA-4606 / CBS 127.97)</name>
    <name type="common">Horse ringworm fungus</name>
    <dbReference type="NCBI Taxonomy" id="559882"/>
    <lineage>
        <taxon>Eukaryota</taxon>
        <taxon>Fungi</taxon>
        <taxon>Dikarya</taxon>
        <taxon>Ascomycota</taxon>
        <taxon>Pezizomycotina</taxon>
        <taxon>Eurotiomycetes</taxon>
        <taxon>Eurotiomycetidae</taxon>
        <taxon>Onygenales</taxon>
        <taxon>Arthrodermataceae</taxon>
        <taxon>Trichophyton</taxon>
    </lineage>
</organism>
<keyword evidence="2" id="KW-1185">Reference proteome</keyword>
<proteinExistence type="predicted"/>
<evidence type="ECO:0000313" key="2">
    <source>
        <dbReference type="Proteomes" id="UP000009169"/>
    </source>
</evidence>
<dbReference type="AlphaFoldDB" id="F2PVC5"/>
<dbReference type="Proteomes" id="UP000009169">
    <property type="component" value="Unassembled WGS sequence"/>
</dbReference>
<dbReference type="HOGENOM" id="CLU_2198850_0_0_1"/>
<accession>F2PVC5</accession>
<gene>
    <name evidence="1" type="ORF">TEQG_04853</name>
</gene>
<dbReference type="EMBL" id="DS995742">
    <property type="protein sequence ID" value="EGE05843.1"/>
    <property type="molecule type" value="Genomic_DNA"/>
</dbReference>
<dbReference type="VEuPathDB" id="FungiDB:TEQG_04853"/>
<reference evidence="2" key="1">
    <citation type="journal article" date="2012" name="MBio">
        <title>Comparative genome analysis of Trichophyton rubrum and related dermatophytes reveals candidate genes involved in infection.</title>
        <authorList>
            <person name="Martinez D.A."/>
            <person name="Oliver B.G."/>
            <person name="Graeser Y."/>
            <person name="Goldberg J.M."/>
            <person name="Li W."/>
            <person name="Martinez-Rossi N.M."/>
            <person name="Monod M."/>
            <person name="Shelest E."/>
            <person name="Barton R.C."/>
            <person name="Birch E."/>
            <person name="Brakhage A.A."/>
            <person name="Chen Z."/>
            <person name="Gurr S.J."/>
            <person name="Heiman D."/>
            <person name="Heitman J."/>
            <person name="Kosti I."/>
            <person name="Rossi A."/>
            <person name="Saif S."/>
            <person name="Samalova M."/>
            <person name="Saunders C.W."/>
            <person name="Shea T."/>
            <person name="Summerbell R.C."/>
            <person name="Xu J."/>
            <person name="Young S."/>
            <person name="Zeng Q."/>
            <person name="Birren B.W."/>
            <person name="Cuomo C.A."/>
            <person name="White T.C."/>
        </authorList>
    </citation>
    <scope>NUCLEOTIDE SEQUENCE [LARGE SCALE GENOMIC DNA]</scope>
    <source>
        <strain evidence="2">ATCC MYA-4606 / CBS 127.97</strain>
    </source>
</reference>
<name>F2PVC5_TRIEC</name>
<protein>
    <submittedName>
        <fullName evidence="1">Uncharacterized protein</fullName>
    </submittedName>
</protein>
<evidence type="ECO:0000313" key="1">
    <source>
        <dbReference type="EMBL" id="EGE05843.1"/>
    </source>
</evidence>
<sequence>MNGQPSPNQVHTALIRVLLFQGPHQIRERQATTGVKSLHASFNVTPASVKQTKYFVPSWKTAEARLELQNAPPVFHGKKLGYNSFLSTEGSGGTGGCTPSILHHHQYT</sequence>